<dbReference type="PANTHER" id="PTHR43741:SF4">
    <property type="entry name" value="FMN-DEPENDENT NADH:QUINONE OXIDOREDUCTASE"/>
    <property type="match status" value="1"/>
</dbReference>
<gene>
    <name evidence="8" type="primary">acpD</name>
    <name evidence="6" type="synonym">azoR</name>
    <name evidence="8" type="ORF">MTABA_v1c00530</name>
</gene>
<dbReference type="InterPro" id="IPR023048">
    <property type="entry name" value="NADH:quinone_OxRdtase_FMN_depd"/>
</dbReference>
<dbReference type="SUPFAM" id="SSF52218">
    <property type="entry name" value="Flavoproteins"/>
    <property type="match status" value="1"/>
</dbReference>
<organism evidence="8 9">
    <name type="scientific">Mesoplasma tabanidae</name>
    <dbReference type="NCBI Taxonomy" id="219745"/>
    <lineage>
        <taxon>Bacteria</taxon>
        <taxon>Bacillati</taxon>
        <taxon>Mycoplasmatota</taxon>
        <taxon>Mollicutes</taxon>
        <taxon>Entomoplasmatales</taxon>
        <taxon>Entomoplasmataceae</taxon>
        <taxon>Mesoplasma</taxon>
    </lineage>
</organism>
<evidence type="ECO:0000256" key="3">
    <source>
        <dbReference type="ARBA" id="ARBA00023002"/>
    </source>
</evidence>
<dbReference type="InterPro" id="IPR050104">
    <property type="entry name" value="FMN-dep_NADH:Q_OxRdtase_AzoR1"/>
</dbReference>
<evidence type="ECO:0000259" key="7">
    <source>
        <dbReference type="Pfam" id="PF02525"/>
    </source>
</evidence>
<dbReference type="Proteomes" id="UP000232223">
    <property type="component" value="Chromosome"/>
</dbReference>
<keyword evidence="1 6" id="KW-0285">Flavoprotein</keyword>
<dbReference type="EC" id="1.6.5.-" evidence="6"/>
<dbReference type="InterPro" id="IPR029039">
    <property type="entry name" value="Flavoprotein-like_sf"/>
</dbReference>
<evidence type="ECO:0000256" key="1">
    <source>
        <dbReference type="ARBA" id="ARBA00022630"/>
    </source>
</evidence>
<keyword evidence="4 6" id="KW-0520">NAD</keyword>
<evidence type="ECO:0000313" key="9">
    <source>
        <dbReference type="Proteomes" id="UP000232223"/>
    </source>
</evidence>
<dbReference type="PANTHER" id="PTHR43741">
    <property type="entry name" value="FMN-DEPENDENT NADH-AZOREDUCTASE 1"/>
    <property type="match status" value="1"/>
</dbReference>
<comment type="catalytic activity">
    <reaction evidence="6">
        <text>2 a quinone + NADH + H(+) = 2 a 1,4-benzosemiquinone + NAD(+)</text>
        <dbReference type="Rhea" id="RHEA:65952"/>
        <dbReference type="ChEBI" id="CHEBI:15378"/>
        <dbReference type="ChEBI" id="CHEBI:57540"/>
        <dbReference type="ChEBI" id="CHEBI:57945"/>
        <dbReference type="ChEBI" id="CHEBI:132124"/>
        <dbReference type="ChEBI" id="CHEBI:134225"/>
    </reaction>
</comment>
<keyword evidence="2 6" id="KW-0288">FMN</keyword>
<dbReference type="EMBL" id="CP024969">
    <property type="protein sequence ID" value="ATZ21259.1"/>
    <property type="molecule type" value="Genomic_DNA"/>
</dbReference>
<proteinExistence type="inferred from homology"/>
<dbReference type="InterPro" id="IPR003680">
    <property type="entry name" value="Flavodoxin_fold"/>
</dbReference>
<keyword evidence="9" id="KW-1185">Reference proteome</keyword>
<dbReference type="GO" id="GO:0016655">
    <property type="term" value="F:oxidoreductase activity, acting on NAD(P)H, quinone or similar compound as acceptor"/>
    <property type="evidence" value="ECO:0007669"/>
    <property type="project" value="InterPro"/>
</dbReference>
<dbReference type="KEGG" id="mtab:MTABA_v1c00530"/>
<evidence type="ECO:0000256" key="4">
    <source>
        <dbReference type="ARBA" id="ARBA00023027"/>
    </source>
</evidence>
<dbReference type="NCBIfam" id="NF002370">
    <property type="entry name" value="PRK01355.1"/>
    <property type="match status" value="1"/>
</dbReference>
<feature type="binding site" evidence="6">
    <location>
        <begin position="17"/>
        <end position="19"/>
    </location>
    <ligand>
        <name>FMN</name>
        <dbReference type="ChEBI" id="CHEBI:58210"/>
    </ligand>
</feature>
<protein>
    <recommendedName>
        <fullName evidence="6">FMN dependent NADH:quinone oxidoreductase</fullName>
        <ecNumber evidence="6">1.6.5.-</ecNumber>
    </recommendedName>
    <alternativeName>
        <fullName evidence="6">Azo-dye reductase</fullName>
    </alternativeName>
    <alternativeName>
        <fullName evidence="6">FMN-dependent NADH-azo compound oxidoreductase</fullName>
    </alternativeName>
    <alternativeName>
        <fullName evidence="6">FMN-dependent NADH-azoreductase</fullName>
        <ecNumber evidence="6">1.7.1.17</ecNumber>
    </alternativeName>
</protein>
<accession>A0A2K8P3D6</accession>
<comment type="function">
    <text evidence="6">Quinone reductase that provides resistance to thiol-specific stress caused by electrophilic quinones.</text>
</comment>
<comment type="function">
    <text evidence="6">Also exhibits azoreductase activity. Catalyzes the reductive cleavage of the azo bond in aromatic azo compounds to the corresponding amines.</text>
</comment>
<evidence type="ECO:0000256" key="2">
    <source>
        <dbReference type="ARBA" id="ARBA00022643"/>
    </source>
</evidence>
<dbReference type="OrthoDB" id="9805013at2"/>
<comment type="subunit">
    <text evidence="6">Homodimer.</text>
</comment>
<feature type="binding site" evidence="6">
    <location>
        <begin position="135"/>
        <end position="138"/>
    </location>
    <ligand>
        <name>FMN</name>
        <dbReference type="ChEBI" id="CHEBI:58210"/>
    </ligand>
</feature>
<dbReference type="Gene3D" id="3.40.50.360">
    <property type="match status" value="1"/>
</dbReference>
<comment type="catalytic activity">
    <reaction evidence="5">
        <text>N,N-dimethyl-1,4-phenylenediamine + anthranilate + 2 NAD(+) = 2-(4-dimethylaminophenyl)diazenylbenzoate + 2 NADH + 2 H(+)</text>
        <dbReference type="Rhea" id="RHEA:55872"/>
        <dbReference type="ChEBI" id="CHEBI:15378"/>
        <dbReference type="ChEBI" id="CHEBI:15783"/>
        <dbReference type="ChEBI" id="CHEBI:16567"/>
        <dbReference type="ChEBI" id="CHEBI:57540"/>
        <dbReference type="ChEBI" id="CHEBI:57945"/>
        <dbReference type="ChEBI" id="CHEBI:71579"/>
        <dbReference type="EC" id="1.7.1.17"/>
    </reaction>
    <physiologicalReaction direction="right-to-left" evidence="5">
        <dbReference type="Rhea" id="RHEA:55874"/>
    </physiologicalReaction>
</comment>
<evidence type="ECO:0000256" key="5">
    <source>
        <dbReference type="ARBA" id="ARBA00048542"/>
    </source>
</evidence>
<comment type="cofactor">
    <cofactor evidence="6">
        <name>FMN</name>
        <dbReference type="ChEBI" id="CHEBI:58210"/>
    </cofactor>
    <text evidence="6">Binds 1 FMN per subunit.</text>
</comment>
<dbReference type="Pfam" id="PF02525">
    <property type="entry name" value="Flavodoxin_2"/>
    <property type="match status" value="1"/>
</dbReference>
<evidence type="ECO:0000313" key="8">
    <source>
        <dbReference type="EMBL" id="ATZ21259.1"/>
    </source>
</evidence>
<feature type="binding site" evidence="6">
    <location>
        <position position="10"/>
    </location>
    <ligand>
        <name>FMN</name>
        <dbReference type="ChEBI" id="CHEBI:58210"/>
    </ligand>
</feature>
<dbReference type="GO" id="GO:0009055">
    <property type="term" value="F:electron transfer activity"/>
    <property type="evidence" value="ECO:0007669"/>
    <property type="project" value="UniProtKB-UniRule"/>
</dbReference>
<dbReference type="GO" id="GO:0010181">
    <property type="term" value="F:FMN binding"/>
    <property type="evidence" value="ECO:0007669"/>
    <property type="project" value="UniProtKB-UniRule"/>
</dbReference>
<comment type="similarity">
    <text evidence="6">Belongs to the azoreductase type 1 family.</text>
</comment>
<dbReference type="HAMAP" id="MF_01216">
    <property type="entry name" value="Azoreductase_type1"/>
    <property type="match status" value="1"/>
</dbReference>
<dbReference type="EC" id="1.7.1.17" evidence="6"/>
<evidence type="ECO:0000256" key="6">
    <source>
        <dbReference type="HAMAP-Rule" id="MF_01216"/>
    </source>
</evidence>
<dbReference type="RefSeq" id="WP_100679228.1">
    <property type="nucleotide sequence ID" value="NZ_CP024969.1"/>
</dbReference>
<dbReference type="AlphaFoldDB" id="A0A2K8P3D6"/>
<comment type="caution">
    <text evidence="6">Lacks conserved residue(s) required for the propagation of feature annotation.</text>
</comment>
<dbReference type="GO" id="GO:0016652">
    <property type="term" value="F:oxidoreductase activity, acting on NAD(P)H as acceptor"/>
    <property type="evidence" value="ECO:0007669"/>
    <property type="project" value="UniProtKB-UniRule"/>
</dbReference>
<sequence length="199" mass="22434">MKKILVINSSVSQLNNSDSLAMSNMFVQEYIKINSNDQIINLDLNETLMSQKTLTRNNIAEYFNQKDSFDFIEQLKSVNKIILNFSMVNWGIPAILKNYIDHITVANLTFTYKGSTDGSPIGLLSNIENVQILATKGGSGTPNSAFTEYVKNIWEFLGAKVESEIIINEMMDIPPFAQQTPSENLEKVKKQILQAVKKF</sequence>
<reference evidence="8 9" key="1">
    <citation type="submission" date="2017-11" db="EMBL/GenBank/DDBJ databases">
        <title>Genome sequence of Mesoplasma tabanidae BARC 857 (ATCC 49584).</title>
        <authorList>
            <person name="Lo W.-S."/>
            <person name="Kuo C.-H."/>
        </authorList>
    </citation>
    <scope>NUCLEOTIDE SEQUENCE [LARGE SCALE GENOMIC DNA]</scope>
    <source>
        <strain evidence="8 9">BARC 857</strain>
    </source>
</reference>
<name>A0A2K8P3D6_9MOLU</name>
<feature type="domain" description="Flavodoxin-like fold" evidence="7">
    <location>
        <begin position="2"/>
        <end position="191"/>
    </location>
</feature>
<keyword evidence="3 6" id="KW-0560">Oxidoreductase</keyword>